<dbReference type="AlphaFoldDB" id="A0A6J4K119"/>
<feature type="domain" description="Xylose isomerase-like TIM barrel" evidence="1">
    <location>
        <begin position="21"/>
        <end position="274"/>
    </location>
</feature>
<organism evidence="2">
    <name type="scientific">uncultured Armatimonadetes bacterium</name>
    <dbReference type="NCBI Taxonomy" id="157466"/>
    <lineage>
        <taxon>Bacteria</taxon>
        <taxon>Bacillati</taxon>
        <taxon>Armatimonadota</taxon>
        <taxon>environmental samples</taxon>
    </lineage>
</organism>
<dbReference type="InterPro" id="IPR050312">
    <property type="entry name" value="IolE/XylAMocC-like"/>
</dbReference>
<dbReference type="Pfam" id="PF01261">
    <property type="entry name" value="AP_endonuc_2"/>
    <property type="match status" value="1"/>
</dbReference>
<dbReference type="EC" id="5.3.99.-" evidence="2"/>
<dbReference type="PANTHER" id="PTHR12110:SF21">
    <property type="entry name" value="XYLOSE ISOMERASE-LIKE TIM BARREL DOMAIN-CONTAINING PROTEIN"/>
    <property type="match status" value="1"/>
</dbReference>
<name>A0A6J4K119_9BACT</name>
<keyword evidence="2" id="KW-0413">Isomerase</keyword>
<accession>A0A6J4K119</accession>
<dbReference type="InterPro" id="IPR036237">
    <property type="entry name" value="Xyl_isomerase-like_sf"/>
</dbReference>
<evidence type="ECO:0000313" key="2">
    <source>
        <dbReference type="EMBL" id="CAA9293076.1"/>
    </source>
</evidence>
<protein>
    <submittedName>
        <fullName evidence="2">Inosose isomerase</fullName>
        <ecNumber evidence="2">5.3.99.-</ecNumber>
    </submittedName>
</protein>
<gene>
    <name evidence="2" type="ORF">AVDCRST_MAG63-4516</name>
</gene>
<proteinExistence type="predicted"/>
<dbReference type="GO" id="GO:0016853">
    <property type="term" value="F:isomerase activity"/>
    <property type="evidence" value="ECO:0007669"/>
    <property type="project" value="UniProtKB-KW"/>
</dbReference>
<sequence>MRIGLRIPGACSKEPLADFARWCKEDGFDAIDLGRADEAAVRTVRDAGLEVGTFDLGGTGKLLSPDAAVRAEGVEQVRQAIHQIAHAGGDKAFCVFVPQDGGQSRRNSFENWKQAFPDVAAHAEQHGVRIAMEGWPGGGPHYGALGVTPETWRAMFAAVPSPAFGLNYDPSHLARIGIDPLRALDEFADRVVHVHGKDTAFDAEAQYLYGNLGPTFARPVGFGEGWWRYTIPGEGVTPWPKVAARLRQAGFDGVVSIELEDFRYNGTVEGEKKGLSRARRHLSQSL</sequence>
<dbReference type="Gene3D" id="3.20.20.150">
    <property type="entry name" value="Divalent-metal-dependent TIM barrel enzymes"/>
    <property type="match status" value="1"/>
</dbReference>
<dbReference type="InterPro" id="IPR013022">
    <property type="entry name" value="Xyl_isomerase-like_TIM-brl"/>
</dbReference>
<evidence type="ECO:0000259" key="1">
    <source>
        <dbReference type="Pfam" id="PF01261"/>
    </source>
</evidence>
<reference evidence="2" key="1">
    <citation type="submission" date="2020-02" db="EMBL/GenBank/DDBJ databases">
        <authorList>
            <person name="Meier V. D."/>
        </authorList>
    </citation>
    <scope>NUCLEOTIDE SEQUENCE</scope>
    <source>
        <strain evidence="2">AVDCRST_MAG63</strain>
    </source>
</reference>
<dbReference type="PANTHER" id="PTHR12110">
    <property type="entry name" value="HYDROXYPYRUVATE ISOMERASE"/>
    <property type="match status" value="1"/>
</dbReference>
<dbReference type="EMBL" id="CADCTO010000631">
    <property type="protein sequence ID" value="CAA9293076.1"/>
    <property type="molecule type" value="Genomic_DNA"/>
</dbReference>
<dbReference type="SUPFAM" id="SSF51658">
    <property type="entry name" value="Xylose isomerase-like"/>
    <property type="match status" value="1"/>
</dbReference>